<feature type="domain" description="Phospholipase A2-like central" evidence="13">
    <location>
        <begin position="108"/>
        <end position="203"/>
    </location>
</feature>
<dbReference type="GeneID" id="119641716"/>
<organism evidence="14 15">
    <name type="scientific">Glossina fuscipes</name>
    <dbReference type="NCBI Taxonomy" id="7396"/>
    <lineage>
        <taxon>Eukaryota</taxon>
        <taxon>Metazoa</taxon>
        <taxon>Ecdysozoa</taxon>
        <taxon>Arthropoda</taxon>
        <taxon>Hexapoda</taxon>
        <taxon>Insecta</taxon>
        <taxon>Pterygota</taxon>
        <taxon>Neoptera</taxon>
        <taxon>Endopterygota</taxon>
        <taxon>Diptera</taxon>
        <taxon>Brachycera</taxon>
        <taxon>Muscomorpha</taxon>
        <taxon>Hippoboscoidea</taxon>
        <taxon>Glossinidae</taxon>
        <taxon>Glossina</taxon>
    </lineage>
</organism>
<dbReference type="InterPro" id="IPR016090">
    <property type="entry name" value="PLA2-like_dom"/>
</dbReference>
<gene>
    <name evidence="15" type="primary">LOC119641716</name>
</gene>
<evidence type="ECO:0000256" key="8">
    <source>
        <dbReference type="ARBA" id="ARBA00022837"/>
    </source>
</evidence>
<dbReference type="PANTHER" id="PTHR12253">
    <property type="entry name" value="RH14732P"/>
    <property type="match status" value="1"/>
</dbReference>
<dbReference type="GO" id="GO:0004623">
    <property type="term" value="F:phospholipase A2 activity"/>
    <property type="evidence" value="ECO:0007669"/>
    <property type="project" value="UniProtKB-EC"/>
</dbReference>
<accession>A0A9C5Z770</accession>
<protein>
    <recommendedName>
        <fullName evidence="4">Phospholipase A2</fullName>
        <ecNumber evidence="3">3.1.1.4</ecNumber>
    </recommendedName>
    <alternativeName>
        <fullName evidence="12">Phosphatidylcholine 2-acylhydrolase</fullName>
    </alternativeName>
</protein>
<keyword evidence="8" id="KW-0106">Calcium</keyword>
<dbReference type="InterPro" id="IPR036444">
    <property type="entry name" value="PLipase_A2_dom_sf"/>
</dbReference>
<dbReference type="GO" id="GO:0006644">
    <property type="term" value="P:phospholipid metabolic process"/>
    <property type="evidence" value="ECO:0007669"/>
    <property type="project" value="InterPro"/>
</dbReference>
<dbReference type="Pfam" id="PF05826">
    <property type="entry name" value="Phospholip_A2_2"/>
    <property type="match status" value="1"/>
</dbReference>
<evidence type="ECO:0000259" key="13">
    <source>
        <dbReference type="Pfam" id="PF05826"/>
    </source>
</evidence>
<dbReference type="Proteomes" id="UP000092443">
    <property type="component" value="Unplaced"/>
</dbReference>
<keyword evidence="11" id="KW-1015">Disulfide bond</keyword>
<keyword evidence="10" id="KW-0443">Lipid metabolism</keyword>
<evidence type="ECO:0000256" key="6">
    <source>
        <dbReference type="ARBA" id="ARBA00022723"/>
    </source>
</evidence>
<dbReference type="EC" id="3.1.1.4" evidence="3"/>
<dbReference type="GO" id="GO:0046872">
    <property type="term" value="F:metal ion binding"/>
    <property type="evidence" value="ECO:0007669"/>
    <property type="project" value="UniProtKB-KW"/>
</dbReference>
<evidence type="ECO:0000256" key="9">
    <source>
        <dbReference type="ARBA" id="ARBA00022963"/>
    </source>
</evidence>
<sequence>MGLASVPMVSVNFRLLTIVAAFMSLSLHRINGSAVLISDVAMTVMVELSSRHPFCRMHTDRGDIQRMLLQADSRRIRQIPRESVMELEEVCKSSGQHGREFRGGLGFIYPGTKWCGPGTIADNYDDLGTHTEEDRCCREHDHCPDVLKVGECRRGLCNTGTFTRSHCDCDDRLKRCLQAVNTETANTLGAIFYNVVQVTCFQERSPCSAHQRVGYNKTEQDEICAQWQYQPSEKYTPSAPGRT</sequence>
<reference evidence="15" key="1">
    <citation type="submission" date="2025-08" db="UniProtKB">
        <authorList>
            <consortium name="RefSeq"/>
        </authorList>
    </citation>
    <scope>IDENTIFICATION</scope>
    <source>
        <tissue evidence="15">Whole body pupa</tissue>
    </source>
</reference>
<dbReference type="CDD" id="cd04704">
    <property type="entry name" value="PLA2_bee_venom_like"/>
    <property type="match status" value="1"/>
</dbReference>
<dbReference type="GO" id="GO:0050482">
    <property type="term" value="P:arachidonate secretion"/>
    <property type="evidence" value="ECO:0007669"/>
    <property type="project" value="InterPro"/>
</dbReference>
<evidence type="ECO:0000256" key="12">
    <source>
        <dbReference type="ARBA" id="ARBA00029903"/>
    </source>
</evidence>
<dbReference type="SUPFAM" id="SSF48619">
    <property type="entry name" value="Phospholipase A2, PLA2"/>
    <property type="match status" value="1"/>
</dbReference>
<evidence type="ECO:0000256" key="5">
    <source>
        <dbReference type="ARBA" id="ARBA00022525"/>
    </source>
</evidence>
<keyword evidence="7" id="KW-0378">Hydrolase</keyword>
<keyword evidence="14" id="KW-1185">Reference proteome</keyword>
<dbReference type="RefSeq" id="XP_037896460.1">
    <property type="nucleotide sequence ID" value="XM_038040532.1"/>
</dbReference>
<comment type="cofactor">
    <cofactor evidence="1">
        <name>Ca(2+)</name>
        <dbReference type="ChEBI" id="CHEBI:29108"/>
    </cofactor>
</comment>
<evidence type="ECO:0000256" key="4">
    <source>
        <dbReference type="ARBA" id="ARBA00021721"/>
    </source>
</evidence>
<dbReference type="PROSITE" id="PS00118">
    <property type="entry name" value="PA2_HIS"/>
    <property type="match status" value="1"/>
</dbReference>
<evidence type="ECO:0000256" key="11">
    <source>
        <dbReference type="ARBA" id="ARBA00023157"/>
    </source>
</evidence>
<keyword evidence="9" id="KW-0442">Lipid degradation</keyword>
<dbReference type="GO" id="GO:0016042">
    <property type="term" value="P:lipid catabolic process"/>
    <property type="evidence" value="ECO:0007669"/>
    <property type="project" value="UniProtKB-KW"/>
</dbReference>
<name>A0A9C5Z770_9MUSC</name>
<dbReference type="GO" id="GO:0005576">
    <property type="term" value="C:extracellular region"/>
    <property type="evidence" value="ECO:0007669"/>
    <property type="project" value="UniProtKB-SubCell"/>
</dbReference>
<keyword evidence="5" id="KW-0964">Secreted</keyword>
<evidence type="ECO:0000256" key="3">
    <source>
        <dbReference type="ARBA" id="ARBA00013278"/>
    </source>
</evidence>
<dbReference type="Gene3D" id="1.20.90.10">
    <property type="entry name" value="Phospholipase A2 domain"/>
    <property type="match status" value="1"/>
</dbReference>
<evidence type="ECO:0000256" key="7">
    <source>
        <dbReference type="ARBA" id="ARBA00022801"/>
    </source>
</evidence>
<dbReference type="InterPro" id="IPR033113">
    <property type="entry name" value="PLA2_histidine"/>
</dbReference>
<evidence type="ECO:0000256" key="2">
    <source>
        <dbReference type="ARBA" id="ARBA00004613"/>
    </source>
</evidence>
<evidence type="ECO:0000256" key="1">
    <source>
        <dbReference type="ARBA" id="ARBA00001913"/>
    </source>
</evidence>
<proteinExistence type="predicted"/>
<evidence type="ECO:0000313" key="14">
    <source>
        <dbReference type="Proteomes" id="UP000092443"/>
    </source>
</evidence>
<dbReference type="KEGG" id="gfs:119641716"/>
<comment type="subcellular location">
    <subcellularLocation>
        <location evidence="2">Secreted</location>
    </subcellularLocation>
</comment>
<evidence type="ECO:0000313" key="15">
    <source>
        <dbReference type="RefSeq" id="XP_037896460.1"/>
    </source>
</evidence>
<evidence type="ECO:0000256" key="10">
    <source>
        <dbReference type="ARBA" id="ARBA00023098"/>
    </source>
</evidence>
<dbReference type="AlphaFoldDB" id="A0A9C5Z770"/>
<keyword evidence="6" id="KW-0479">Metal-binding</keyword>
<dbReference type="FunFam" id="1.20.90.10:FF:000002">
    <property type="entry name" value="Phospholipase A2 group III"/>
    <property type="match status" value="1"/>
</dbReference>